<reference evidence="2" key="1">
    <citation type="journal article" date="2022" name="Mol. Ecol. Resour.">
        <title>The genomes of chicory, endive, great burdock and yacon provide insights into Asteraceae palaeo-polyploidization history and plant inulin production.</title>
        <authorList>
            <person name="Fan W."/>
            <person name="Wang S."/>
            <person name="Wang H."/>
            <person name="Wang A."/>
            <person name="Jiang F."/>
            <person name="Liu H."/>
            <person name="Zhao H."/>
            <person name="Xu D."/>
            <person name="Zhang Y."/>
        </authorList>
    </citation>
    <scope>NUCLEOTIDE SEQUENCE [LARGE SCALE GENOMIC DNA]</scope>
    <source>
        <strain evidence="2">cv. Punajuju</strain>
    </source>
</reference>
<sequence>MGVRIVCLYHSMWLVNTVCHGGGHQTWVTHDLSRNIWWIGIFSFGEGWHNNHHAFQYSAKLGLKWWQIDMSWYVIRLLENIGVATDVKRPNPTDIQRKFVTL</sequence>
<organism evidence="1 2">
    <name type="scientific">Cichorium intybus</name>
    <name type="common">Chicory</name>
    <dbReference type="NCBI Taxonomy" id="13427"/>
    <lineage>
        <taxon>Eukaryota</taxon>
        <taxon>Viridiplantae</taxon>
        <taxon>Streptophyta</taxon>
        <taxon>Embryophyta</taxon>
        <taxon>Tracheophyta</taxon>
        <taxon>Spermatophyta</taxon>
        <taxon>Magnoliopsida</taxon>
        <taxon>eudicotyledons</taxon>
        <taxon>Gunneridae</taxon>
        <taxon>Pentapetalae</taxon>
        <taxon>asterids</taxon>
        <taxon>campanulids</taxon>
        <taxon>Asterales</taxon>
        <taxon>Asteraceae</taxon>
        <taxon>Cichorioideae</taxon>
        <taxon>Cichorieae</taxon>
        <taxon>Cichoriinae</taxon>
        <taxon>Cichorium</taxon>
    </lineage>
</organism>
<accession>A0ACB9H2Y2</accession>
<keyword evidence="2" id="KW-1185">Reference proteome</keyword>
<dbReference type="Proteomes" id="UP001055811">
    <property type="component" value="Linkage Group LG01"/>
</dbReference>
<comment type="caution">
    <text evidence="1">The sequence shown here is derived from an EMBL/GenBank/DDBJ whole genome shotgun (WGS) entry which is preliminary data.</text>
</comment>
<evidence type="ECO:0000313" key="1">
    <source>
        <dbReference type="EMBL" id="KAI3789626.1"/>
    </source>
</evidence>
<reference evidence="1 2" key="2">
    <citation type="journal article" date="2022" name="Mol. Ecol. Resour.">
        <title>The genomes of chicory, endive, great burdock and yacon provide insights into Asteraceae paleo-polyploidization history and plant inulin production.</title>
        <authorList>
            <person name="Fan W."/>
            <person name="Wang S."/>
            <person name="Wang H."/>
            <person name="Wang A."/>
            <person name="Jiang F."/>
            <person name="Liu H."/>
            <person name="Zhao H."/>
            <person name="Xu D."/>
            <person name="Zhang Y."/>
        </authorList>
    </citation>
    <scope>NUCLEOTIDE SEQUENCE [LARGE SCALE GENOMIC DNA]</scope>
    <source>
        <strain evidence="2">cv. Punajuju</strain>
        <tissue evidence="1">Leaves</tissue>
    </source>
</reference>
<evidence type="ECO:0000313" key="2">
    <source>
        <dbReference type="Proteomes" id="UP001055811"/>
    </source>
</evidence>
<dbReference type="EMBL" id="CM042009">
    <property type="protein sequence ID" value="KAI3789626.1"/>
    <property type="molecule type" value="Genomic_DNA"/>
</dbReference>
<name>A0ACB9H2Y2_CICIN</name>
<protein>
    <submittedName>
        <fullName evidence="1">Uncharacterized protein</fullName>
    </submittedName>
</protein>
<gene>
    <name evidence="1" type="ORF">L2E82_02426</name>
</gene>
<proteinExistence type="predicted"/>